<evidence type="ECO:0000259" key="2">
    <source>
        <dbReference type="Pfam" id="PF16571"/>
    </source>
</evidence>
<feature type="domain" description="Elongation factor G-binding protein C-terminal treble-clef zinc-finger" evidence="2">
    <location>
        <begin position="111"/>
        <end position="209"/>
    </location>
</feature>
<gene>
    <name evidence="3" type="ORF">DKZ56_14540</name>
</gene>
<dbReference type="Pfam" id="PF07299">
    <property type="entry name" value="EF-G-binding_N"/>
    <property type="match status" value="1"/>
</dbReference>
<protein>
    <submittedName>
        <fullName evidence="3">Elongation factor G-binding protein</fullName>
    </submittedName>
</protein>
<keyword evidence="4" id="KW-1185">Reference proteome</keyword>
<accession>A0A4P6UXA1</accession>
<reference evidence="3 4" key="1">
    <citation type="submission" date="2019-02" db="EMBL/GenBank/DDBJ databases">
        <title>Ureibacillus thermophilus.</title>
        <authorList>
            <person name="Sunny J.S."/>
            <person name="Natarajan A."/>
            <person name="Saleena L.M."/>
        </authorList>
    </citation>
    <scope>NUCLEOTIDE SEQUENCE [LARGE SCALE GENOMIC DNA]</scope>
    <source>
        <strain evidence="3 4">LM102</strain>
    </source>
</reference>
<proteinExistence type="predicted"/>
<evidence type="ECO:0000259" key="1">
    <source>
        <dbReference type="Pfam" id="PF07299"/>
    </source>
</evidence>
<dbReference type="AlphaFoldDB" id="A0A4P6UXA1"/>
<dbReference type="KEGG" id="uth:DKZ56_14540"/>
<dbReference type="RefSeq" id="WP_208650618.1">
    <property type="nucleotide sequence ID" value="NZ_CP036528.1"/>
</dbReference>
<feature type="domain" description="Elongation factor G-binding protein N-terminal" evidence="1">
    <location>
        <begin position="13"/>
        <end position="94"/>
    </location>
</feature>
<dbReference type="InterPro" id="IPR032330">
    <property type="entry name" value="EF-G-binding_C"/>
</dbReference>
<dbReference type="EMBL" id="CP036528">
    <property type="protein sequence ID" value="QBK26946.1"/>
    <property type="molecule type" value="Genomic_DNA"/>
</dbReference>
<dbReference type="InterPro" id="IPR010841">
    <property type="entry name" value="EF-G-binding_N"/>
</dbReference>
<dbReference type="CDD" id="cd16342">
    <property type="entry name" value="FusC_FusB"/>
    <property type="match status" value="1"/>
</dbReference>
<dbReference type="Proteomes" id="UP000291151">
    <property type="component" value="Chromosome"/>
</dbReference>
<name>A0A4P6UXA1_9BACL</name>
<evidence type="ECO:0000313" key="4">
    <source>
        <dbReference type="Proteomes" id="UP000291151"/>
    </source>
</evidence>
<evidence type="ECO:0000313" key="3">
    <source>
        <dbReference type="EMBL" id="QBK26946.1"/>
    </source>
</evidence>
<sequence length="219" mass="25401">MENKNTEMNLKPFIRNDQFNFIKFELKNIISAHLSVKDKETLDALKLYAFDKIQNLFPDLNEEQSERLYKIIDIEEETQAKHFLHELKQYVIPFANLTENAIRKLFPKIGKLKVPPLVEMDCREISYLGWNDVGLGRKFLVVEYDGKLMGIEGTFKESHKGICSICNRLEEIGLFVANVKSGKESYVNRGNYICKNSVKCNQNITSLDKLNSFIEVLKK</sequence>
<dbReference type="Gene3D" id="1.20.1280.250">
    <property type="match status" value="1"/>
</dbReference>
<dbReference type="GO" id="GO:0003746">
    <property type="term" value="F:translation elongation factor activity"/>
    <property type="evidence" value="ECO:0007669"/>
    <property type="project" value="UniProtKB-KW"/>
</dbReference>
<organism evidence="3 4">
    <name type="scientific">Ureibacillus thermophilus</name>
    <dbReference type="NCBI Taxonomy" id="367743"/>
    <lineage>
        <taxon>Bacteria</taxon>
        <taxon>Bacillati</taxon>
        <taxon>Bacillota</taxon>
        <taxon>Bacilli</taxon>
        <taxon>Bacillales</taxon>
        <taxon>Caryophanaceae</taxon>
        <taxon>Ureibacillus</taxon>
    </lineage>
</organism>
<dbReference type="Pfam" id="PF16571">
    <property type="entry name" value="FBP_C"/>
    <property type="match status" value="1"/>
</dbReference>
<dbReference type="InterPro" id="IPR038344">
    <property type="entry name" value="EF-G_N_sf"/>
</dbReference>
<keyword evidence="3" id="KW-0251">Elongation factor</keyword>
<keyword evidence="3" id="KW-0648">Protein biosynthesis</keyword>